<dbReference type="Proteomes" id="UP001055879">
    <property type="component" value="Linkage Group LG11"/>
</dbReference>
<reference evidence="1 2" key="2">
    <citation type="journal article" date="2022" name="Mol. Ecol. Resour.">
        <title>The genomes of chicory, endive, great burdock and yacon provide insights into Asteraceae paleo-polyploidization history and plant inulin production.</title>
        <authorList>
            <person name="Fan W."/>
            <person name="Wang S."/>
            <person name="Wang H."/>
            <person name="Wang A."/>
            <person name="Jiang F."/>
            <person name="Liu H."/>
            <person name="Zhao H."/>
            <person name="Xu D."/>
            <person name="Zhang Y."/>
        </authorList>
    </citation>
    <scope>NUCLEOTIDE SEQUENCE [LARGE SCALE GENOMIC DNA]</scope>
    <source>
        <strain evidence="2">cv. Niubang</strain>
    </source>
</reference>
<organism evidence="1 2">
    <name type="scientific">Arctium lappa</name>
    <name type="common">Greater burdock</name>
    <name type="synonym">Lappa major</name>
    <dbReference type="NCBI Taxonomy" id="4217"/>
    <lineage>
        <taxon>Eukaryota</taxon>
        <taxon>Viridiplantae</taxon>
        <taxon>Streptophyta</taxon>
        <taxon>Embryophyta</taxon>
        <taxon>Tracheophyta</taxon>
        <taxon>Spermatophyta</taxon>
        <taxon>Magnoliopsida</taxon>
        <taxon>eudicotyledons</taxon>
        <taxon>Gunneridae</taxon>
        <taxon>Pentapetalae</taxon>
        <taxon>asterids</taxon>
        <taxon>campanulids</taxon>
        <taxon>Asterales</taxon>
        <taxon>Asteraceae</taxon>
        <taxon>Carduoideae</taxon>
        <taxon>Cardueae</taxon>
        <taxon>Arctiinae</taxon>
        <taxon>Arctium</taxon>
    </lineage>
</organism>
<comment type="caution">
    <text evidence="1">The sequence shown here is derived from an EMBL/GenBank/DDBJ whole genome shotgun (WGS) entry which is preliminary data.</text>
</comment>
<protein>
    <submittedName>
        <fullName evidence="1">Uncharacterized protein</fullName>
    </submittedName>
</protein>
<proteinExistence type="predicted"/>
<name>A0ACB8Z2X9_ARCLA</name>
<reference evidence="2" key="1">
    <citation type="journal article" date="2022" name="Mol. Ecol. Resour.">
        <title>The genomes of chicory, endive, great burdock and yacon provide insights into Asteraceae palaeo-polyploidization history and plant inulin production.</title>
        <authorList>
            <person name="Fan W."/>
            <person name="Wang S."/>
            <person name="Wang H."/>
            <person name="Wang A."/>
            <person name="Jiang F."/>
            <person name="Liu H."/>
            <person name="Zhao H."/>
            <person name="Xu D."/>
            <person name="Zhang Y."/>
        </authorList>
    </citation>
    <scope>NUCLEOTIDE SEQUENCE [LARGE SCALE GENOMIC DNA]</scope>
    <source>
        <strain evidence="2">cv. Niubang</strain>
    </source>
</reference>
<dbReference type="EMBL" id="CM042057">
    <property type="protein sequence ID" value="KAI3691816.1"/>
    <property type="molecule type" value="Genomic_DNA"/>
</dbReference>
<evidence type="ECO:0000313" key="1">
    <source>
        <dbReference type="EMBL" id="KAI3691816.1"/>
    </source>
</evidence>
<accession>A0ACB8Z2X9</accession>
<keyword evidence="2" id="KW-1185">Reference proteome</keyword>
<sequence>MPKLLTSNGFDLEFDHGVYCLVVDPGFLVMEGRLEKNFPQSPKARIQVPPNTFPFLTPLLSCKSANITHTHTHSLR</sequence>
<evidence type="ECO:0000313" key="2">
    <source>
        <dbReference type="Proteomes" id="UP001055879"/>
    </source>
</evidence>
<gene>
    <name evidence="1" type="ORF">L6452_31618</name>
</gene>